<evidence type="ECO:0000256" key="12">
    <source>
        <dbReference type="ARBA" id="ARBA00022998"/>
    </source>
</evidence>
<evidence type="ECO:0000256" key="9">
    <source>
        <dbReference type="ARBA" id="ARBA00022840"/>
    </source>
</evidence>
<name>A0A5F1ZX62_9LEPT</name>
<dbReference type="EMBL" id="RQER01000011">
    <property type="protein sequence ID" value="TGJ98351.1"/>
    <property type="molecule type" value="Genomic_DNA"/>
</dbReference>
<evidence type="ECO:0000313" key="23">
    <source>
        <dbReference type="Proteomes" id="UP000297273"/>
    </source>
</evidence>
<dbReference type="EC" id="4.6.1.1" evidence="4"/>
<comment type="subcellular location">
    <subcellularLocation>
        <location evidence="3">Membrane</location>
        <topology evidence="3">Multi-pass membrane protein</topology>
    </subcellularLocation>
</comment>
<reference evidence="21 24" key="2">
    <citation type="journal article" date="2019" name="PLoS Negl. Trop. Dis.">
        <title>Revisiting the worldwide diversity of Leptospira species in the environment.</title>
        <authorList>
            <person name="Vincent A.T."/>
            <person name="Schiettekatte O."/>
            <person name="Bourhy P."/>
            <person name="Veyrier F.J."/>
            <person name="Picardeau M."/>
        </authorList>
    </citation>
    <scope>NUCLEOTIDE SEQUENCE [LARGE SCALE GENOMIC DNA]</scope>
    <source>
        <strain evidence="22">201702690</strain>
        <strain evidence="21 24">SSW18</strain>
    </source>
</reference>
<keyword evidence="9" id="KW-0067">ATP-binding</keyword>
<dbReference type="PROSITE" id="PS50125">
    <property type="entry name" value="GUANYLATE_CYCLASE_2"/>
    <property type="match status" value="1"/>
</dbReference>
<reference evidence="22" key="1">
    <citation type="submission" date="2018-10" db="EMBL/GenBank/DDBJ databases">
        <authorList>
            <person name="Vincent A.T."/>
            <person name="Schiettekatte O."/>
            <person name="Bourhy P."/>
            <person name="Veyrier F.J."/>
            <person name="Picardeau M."/>
        </authorList>
    </citation>
    <scope>NUCLEOTIDE SEQUENCE</scope>
    <source>
        <strain evidence="22">201702690</strain>
    </source>
</reference>
<dbReference type="GO" id="GO:0007189">
    <property type="term" value="P:adenylate cyclase-activating G protein-coupled receptor signaling pathway"/>
    <property type="evidence" value="ECO:0007669"/>
    <property type="project" value="TreeGrafter"/>
</dbReference>
<keyword evidence="6 19" id="KW-0812">Transmembrane</keyword>
<dbReference type="GO" id="GO:0005886">
    <property type="term" value="C:plasma membrane"/>
    <property type="evidence" value="ECO:0007669"/>
    <property type="project" value="UniProtKB-ARBA"/>
</dbReference>
<evidence type="ECO:0000256" key="17">
    <source>
        <dbReference type="ARBA" id="ARBA00064436"/>
    </source>
</evidence>
<evidence type="ECO:0000256" key="1">
    <source>
        <dbReference type="ARBA" id="ARBA00001593"/>
    </source>
</evidence>
<dbReference type="GO" id="GO:0006171">
    <property type="term" value="P:cAMP biosynthetic process"/>
    <property type="evidence" value="ECO:0007669"/>
    <property type="project" value="UniProtKB-KW"/>
</dbReference>
<gene>
    <name evidence="21" type="ORF">EHO57_17230</name>
    <name evidence="22" type="ORF">EHQ53_01085</name>
</gene>
<evidence type="ECO:0000256" key="3">
    <source>
        <dbReference type="ARBA" id="ARBA00004141"/>
    </source>
</evidence>
<keyword evidence="10" id="KW-0460">Magnesium</keyword>
<comment type="similarity">
    <text evidence="18">Belongs to the adenylyl cyclase class-4/guanylyl cyclase family.</text>
</comment>
<evidence type="ECO:0000256" key="2">
    <source>
        <dbReference type="ARBA" id="ARBA00001946"/>
    </source>
</evidence>
<evidence type="ECO:0000256" key="19">
    <source>
        <dbReference type="SAM" id="Phobius"/>
    </source>
</evidence>
<evidence type="ECO:0000256" key="10">
    <source>
        <dbReference type="ARBA" id="ARBA00022842"/>
    </source>
</evidence>
<proteinExistence type="inferred from homology"/>
<protein>
    <recommendedName>
        <fullName evidence="5">Adenylate cyclase</fullName>
        <ecNumber evidence="4">4.6.1.1</ecNumber>
    </recommendedName>
    <alternativeName>
        <fullName evidence="15">ATP pyrophosphate-lyase</fullName>
    </alternativeName>
    <alternativeName>
        <fullName evidence="16">Adenylyl cyclase</fullName>
    </alternativeName>
</protein>
<dbReference type="GO" id="GO:0035556">
    <property type="term" value="P:intracellular signal transduction"/>
    <property type="evidence" value="ECO:0007669"/>
    <property type="project" value="InterPro"/>
</dbReference>
<keyword evidence="11 19" id="KW-1133">Transmembrane helix</keyword>
<sequence length="384" mass="43044">MKTRERERLHRDGLINFSMAFTAAGFLWSILYFALGFPQSAMIPGGYALLSLMSLLFVFATGKYLAFRFLQFLFILILPVLLQLSLGGFNNSGAVIIWAILCPLGALSFAPVRHGLVWFGLFLIVLVSTGVAEIYLELPAPKVERNLQILFFVINIMGAGTLTFFSLYYFISKNKQEHDRAENLLLNILPEPIAERLKRNPSTIADGYQMVSILFADIENFTVISQKVSPEALVHFLNDVFSYFDILAEKYGMEKIKTIGDAYMAVAGIPIWNEHHAESAMQMAIEMQKFVRTLKDPSGNPMKMRIGIHSGPVVAGVIGKKKFAYDLWGDAVNTASRLESHGVSGRIQISETTYDLLRDTSKIEIRRLVDVKGKGPMTTYLSYE</sequence>
<feature type="transmembrane region" description="Helical" evidence="19">
    <location>
        <begin position="12"/>
        <end position="35"/>
    </location>
</feature>
<dbReference type="PANTHER" id="PTHR45627">
    <property type="entry name" value="ADENYLATE CYCLASE TYPE 1"/>
    <property type="match status" value="1"/>
</dbReference>
<evidence type="ECO:0000256" key="5">
    <source>
        <dbReference type="ARBA" id="ARBA00021420"/>
    </source>
</evidence>
<evidence type="ECO:0000256" key="4">
    <source>
        <dbReference type="ARBA" id="ARBA00012201"/>
    </source>
</evidence>
<evidence type="ECO:0000313" key="24">
    <source>
        <dbReference type="Proteomes" id="UP000297946"/>
    </source>
</evidence>
<keyword evidence="13 19" id="KW-0472">Membrane</keyword>
<feature type="transmembrane region" description="Helical" evidence="19">
    <location>
        <begin position="67"/>
        <end position="86"/>
    </location>
</feature>
<dbReference type="Pfam" id="PF00211">
    <property type="entry name" value="Guanylate_cyc"/>
    <property type="match status" value="1"/>
</dbReference>
<comment type="caution">
    <text evidence="21">The sequence shown here is derived from an EMBL/GenBank/DDBJ whole genome shotgun (WGS) entry which is preliminary data.</text>
</comment>
<dbReference type="SUPFAM" id="SSF55073">
    <property type="entry name" value="Nucleotide cyclase"/>
    <property type="match status" value="1"/>
</dbReference>
<evidence type="ECO:0000256" key="16">
    <source>
        <dbReference type="ARBA" id="ARBA00032637"/>
    </source>
</evidence>
<evidence type="ECO:0000256" key="13">
    <source>
        <dbReference type="ARBA" id="ARBA00023136"/>
    </source>
</evidence>
<comment type="subunit">
    <text evidence="17">Homodimer. Can also exist as monomer.</text>
</comment>
<keyword evidence="14 18" id="KW-0456">Lyase</keyword>
<dbReference type="Proteomes" id="UP000297273">
    <property type="component" value="Unassembled WGS sequence"/>
</dbReference>
<accession>A0A5F1ZX62</accession>
<evidence type="ECO:0000313" key="21">
    <source>
        <dbReference type="EMBL" id="TGJ98351.1"/>
    </source>
</evidence>
<keyword evidence="8" id="KW-0547">Nucleotide-binding</keyword>
<dbReference type="GO" id="GO:0046872">
    <property type="term" value="F:metal ion binding"/>
    <property type="evidence" value="ECO:0007669"/>
    <property type="project" value="UniProtKB-KW"/>
</dbReference>
<evidence type="ECO:0000313" key="22">
    <source>
        <dbReference type="EMBL" id="TGL43264.1"/>
    </source>
</evidence>
<dbReference type="RefSeq" id="WP_135642157.1">
    <property type="nucleotide sequence ID" value="NZ_RQER01000011.1"/>
</dbReference>
<evidence type="ECO:0000256" key="14">
    <source>
        <dbReference type="ARBA" id="ARBA00023239"/>
    </source>
</evidence>
<feature type="transmembrane region" description="Helical" evidence="19">
    <location>
        <begin position="41"/>
        <end position="60"/>
    </location>
</feature>
<evidence type="ECO:0000256" key="18">
    <source>
        <dbReference type="RuleBase" id="RU000405"/>
    </source>
</evidence>
<dbReference type="SMART" id="SM00044">
    <property type="entry name" value="CYCc"/>
    <property type="match status" value="1"/>
</dbReference>
<organism evidence="21 24">
    <name type="scientific">Leptospira langatensis</name>
    <dbReference type="NCBI Taxonomy" id="2484983"/>
    <lineage>
        <taxon>Bacteria</taxon>
        <taxon>Pseudomonadati</taxon>
        <taxon>Spirochaetota</taxon>
        <taxon>Spirochaetia</taxon>
        <taxon>Leptospirales</taxon>
        <taxon>Leptospiraceae</taxon>
        <taxon>Leptospira</taxon>
    </lineage>
</organism>
<evidence type="ECO:0000256" key="8">
    <source>
        <dbReference type="ARBA" id="ARBA00022741"/>
    </source>
</evidence>
<dbReference type="InterPro" id="IPR001054">
    <property type="entry name" value="A/G_cyclase"/>
</dbReference>
<dbReference type="PANTHER" id="PTHR45627:SF12">
    <property type="entry name" value="ADENYLATE CYCLASE TYPE 2"/>
    <property type="match status" value="1"/>
</dbReference>
<dbReference type="Gene3D" id="3.30.70.1230">
    <property type="entry name" value="Nucleotide cyclase"/>
    <property type="match status" value="1"/>
</dbReference>
<dbReference type="OrthoDB" id="9802500at2"/>
<dbReference type="FunFam" id="3.30.70.1230:FF:000033">
    <property type="entry name" value="Adenylate cyclase"/>
    <property type="match status" value="1"/>
</dbReference>
<feature type="domain" description="Guanylate cyclase" evidence="20">
    <location>
        <begin position="212"/>
        <end position="339"/>
    </location>
</feature>
<keyword evidence="23" id="KW-1185">Reference proteome</keyword>
<keyword evidence="12" id="KW-0115">cAMP biosynthesis</keyword>
<feature type="transmembrane region" description="Helical" evidence="19">
    <location>
        <begin position="148"/>
        <end position="171"/>
    </location>
</feature>
<keyword evidence="7" id="KW-0479">Metal-binding</keyword>
<dbReference type="InterPro" id="IPR018297">
    <property type="entry name" value="A/G_cyclase_CS"/>
</dbReference>
<dbReference type="Proteomes" id="UP000297946">
    <property type="component" value="Unassembled WGS sequence"/>
</dbReference>
<comment type="cofactor">
    <cofactor evidence="2">
        <name>Mg(2+)</name>
        <dbReference type="ChEBI" id="CHEBI:18420"/>
    </cofactor>
</comment>
<dbReference type="EMBL" id="RQGC01000001">
    <property type="protein sequence ID" value="TGL43264.1"/>
    <property type="molecule type" value="Genomic_DNA"/>
</dbReference>
<evidence type="ECO:0000256" key="7">
    <source>
        <dbReference type="ARBA" id="ARBA00022723"/>
    </source>
</evidence>
<dbReference type="GO" id="GO:0005524">
    <property type="term" value="F:ATP binding"/>
    <property type="evidence" value="ECO:0007669"/>
    <property type="project" value="UniProtKB-KW"/>
</dbReference>
<feature type="transmembrane region" description="Helical" evidence="19">
    <location>
        <begin position="116"/>
        <end position="136"/>
    </location>
</feature>
<evidence type="ECO:0000256" key="15">
    <source>
        <dbReference type="ARBA" id="ARBA00032597"/>
    </source>
</evidence>
<feature type="transmembrane region" description="Helical" evidence="19">
    <location>
        <begin position="92"/>
        <end position="109"/>
    </location>
</feature>
<evidence type="ECO:0000256" key="11">
    <source>
        <dbReference type="ARBA" id="ARBA00022989"/>
    </source>
</evidence>
<dbReference type="CDD" id="cd07302">
    <property type="entry name" value="CHD"/>
    <property type="match status" value="1"/>
</dbReference>
<dbReference type="PROSITE" id="PS00452">
    <property type="entry name" value="GUANYLATE_CYCLASE_1"/>
    <property type="match status" value="1"/>
</dbReference>
<comment type="catalytic activity">
    <reaction evidence="1">
        <text>ATP = 3',5'-cyclic AMP + diphosphate</text>
        <dbReference type="Rhea" id="RHEA:15389"/>
        <dbReference type="ChEBI" id="CHEBI:30616"/>
        <dbReference type="ChEBI" id="CHEBI:33019"/>
        <dbReference type="ChEBI" id="CHEBI:58165"/>
        <dbReference type="EC" id="4.6.1.1"/>
    </reaction>
</comment>
<dbReference type="GO" id="GO:0004016">
    <property type="term" value="F:adenylate cyclase activity"/>
    <property type="evidence" value="ECO:0007669"/>
    <property type="project" value="UniProtKB-EC"/>
</dbReference>
<evidence type="ECO:0000259" key="20">
    <source>
        <dbReference type="PROSITE" id="PS50125"/>
    </source>
</evidence>
<dbReference type="InterPro" id="IPR029787">
    <property type="entry name" value="Nucleotide_cyclase"/>
</dbReference>
<evidence type="ECO:0000256" key="6">
    <source>
        <dbReference type="ARBA" id="ARBA00022692"/>
    </source>
</evidence>
<dbReference type="AlphaFoldDB" id="A0A5F1ZX62"/>